<feature type="coiled-coil region" evidence="1">
    <location>
        <begin position="32"/>
        <end position="83"/>
    </location>
</feature>
<dbReference type="GO" id="GO:0016491">
    <property type="term" value="F:oxidoreductase activity"/>
    <property type="evidence" value="ECO:0007669"/>
    <property type="project" value="InterPro"/>
</dbReference>
<evidence type="ECO:0000313" key="4">
    <source>
        <dbReference type="EMBL" id="KAE9524638.1"/>
    </source>
</evidence>
<dbReference type="InterPro" id="IPR056611">
    <property type="entry name" value="ENOX1/2_dom"/>
</dbReference>
<dbReference type="Pfam" id="PF23267">
    <property type="entry name" value="ENOX1"/>
    <property type="match status" value="1"/>
</dbReference>
<sequence length="223" mass="25465">MIGGDEMDLSDDESNLKKTKTKTDPIQLQDENDHLKCELEAYKNEIGMMKASLQTSDQKDIQINYLQQQLLSTRQELNVLTEKCSDAQKSKSSSIDNQLILNNKTQETNNGSNQFSDHQIKLLGHIAIYLSIHPFGTSVEGVVNYIKNIDKNVTYQQIENLLVINKILFENFRHDNTSLWKLVNFIIIYYLSCRVHTIKDSNTLGPGLEAKSRVLRDSNTSIK</sequence>
<reference evidence="4 5" key="1">
    <citation type="submission" date="2019-08" db="EMBL/GenBank/DDBJ databases">
        <title>The genome of the soybean aphid Biotype 1, its phylome, world population structure and adaptation to the North American continent.</title>
        <authorList>
            <person name="Giordano R."/>
            <person name="Donthu R.K."/>
            <person name="Hernandez A.G."/>
            <person name="Wright C.L."/>
            <person name="Zimin A.V."/>
        </authorList>
    </citation>
    <scope>NUCLEOTIDE SEQUENCE [LARGE SCALE GENOMIC DNA]</scope>
    <source>
        <tissue evidence="4">Whole aphids</tissue>
    </source>
</reference>
<comment type="caution">
    <text evidence="4">The sequence shown here is derived from an EMBL/GenBank/DDBJ whole genome shotgun (WGS) entry which is preliminary data.</text>
</comment>
<feature type="domain" description="Ecto-NOX disulfide-thiol exchanger 1/2" evidence="3">
    <location>
        <begin position="27"/>
        <end position="107"/>
    </location>
</feature>
<keyword evidence="1" id="KW-0175">Coiled coil</keyword>
<protein>
    <recommendedName>
        <fullName evidence="3">Ecto-NOX disulfide-thiol exchanger 1/2 domain-containing protein</fullName>
    </recommendedName>
</protein>
<feature type="region of interest" description="Disordered" evidence="2">
    <location>
        <begin position="1"/>
        <end position="23"/>
    </location>
</feature>
<feature type="compositionally biased region" description="Acidic residues" evidence="2">
    <location>
        <begin position="1"/>
        <end position="13"/>
    </location>
</feature>
<dbReference type="InterPro" id="IPR038876">
    <property type="entry name" value="ENOX"/>
</dbReference>
<dbReference type="AlphaFoldDB" id="A0A6G0T2K7"/>
<dbReference type="GO" id="GO:0007624">
    <property type="term" value="P:ultradian rhythm"/>
    <property type="evidence" value="ECO:0007669"/>
    <property type="project" value="InterPro"/>
</dbReference>
<proteinExistence type="predicted"/>
<dbReference type="PANTHER" id="PTHR16001:SF4">
    <property type="entry name" value="ECTO-NOX DISULFIDE-THIOL EXCHANGER 1-LIKE PROTEIN"/>
    <property type="match status" value="1"/>
</dbReference>
<dbReference type="PANTHER" id="PTHR16001">
    <property type="entry name" value="ECTO-NOX DISULFIDE-THIOL EXCHANGER"/>
    <property type="match status" value="1"/>
</dbReference>
<accession>A0A6G0T2K7</accession>
<dbReference type="GO" id="GO:0009897">
    <property type="term" value="C:external side of plasma membrane"/>
    <property type="evidence" value="ECO:0007669"/>
    <property type="project" value="InterPro"/>
</dbReference>
<evidence type="ECO:0000259" key="3">
    <source>
        <dbReference type="Pfam" id="PF23267"/>
    </source>
</evidence>
<gene>
    <name evidence="4" type="ORF">AGLY_014688</name>
</gene>
<dbReference type="OrthoDB" id="10039782at2759"/>
<organism evidence="4 5">
    <name type="scientific">Aphis glycines</name>
    <name type="common">Soybean aphid</name>
    <dbReference type="NCBI Taxonomy" id="307491"/>
    <lineage>
        <taxon>Eukaryota</taxon>
        <taxon>Metazoa</taxon>
        <taxon>Ecdysozoa</taxon>
        <taxon>Arthropoda</taxon>
        <taxon>Hexapoda</taxon>
        <taxon>Insecta</taxon>
        <taxon>Pterygota</taxon>
        <taxon>Neoptera</taxon>
        <taxon>Paraneoptera</taxon>
        <taxon>Hemiptera</taxon>
        <taxon>Sternorrhyncha</taxon>
        <taxon>Aphidomorpha</taxon>
        <taxon>Aphidoidea</taxon>
        <taxon>Aphididae</taxon>
        <taxon>Aphidini</taxon>
        <taxon>Aphis</taxon>
        <taxon>Aphis</taxon>
    </lineage>
</organism>
<dbReference type="EMBL" id="VYZN01000065">
    <property type="protein sequence ID" value="KAE9524638.1"/>
    <property type="molecule type" value="Genomic_DNA"/>
</dbReference>
<keyword evidence="5" id="KW-1185">Reference proteome</keyword>
<evidence type="ECO:0000313" key="5">
    <source>
        <dbReference type="Proteomes" id="UP000475862"/>
    </source>
</evidence>
<name>A0A6G0T2K7_APHGL</name>
<evidence type="ECO:0000256" key="1">
    <source>
        <dbReference type="SAM" id="Coils"/>
    </source>
</evidence>
<dbReference type="Proteomes" id="UP000475862">
    <property type="component" value="Unassembled WGS sequence"/>
</dbReference>
<evidence type="ECO:0000256" key="2">
    <source>
        <dbReference type="SAM" id="MobiDB-lite"/>
    </source>
</evidence>